<dbReference type="InterPro" id="IPR002347">
    <property type="entry name" value="SDR_fam"/>
</dbReference>
<evidence type="ECO:0000313" key="4">
    <source>
        <dbReference type="Proteomes" id="UP000800036"/>
    </source>
</evidence>
<name>A0A6A5VDX2_9PLEO</name>
<keyword evidence="2" id="KW-0560">Oxidoreductase</keyword>
<organism evidence="3 4">
    <name type="scientific">Bimuria novae-zelandiae CBS 107.79</name>
    <dbReference type="NCBI Taxonomy" id="1447943"/>
    <lineage>
        <taxon>Eukaryota</taxon>
        <taxon>Fungi</taxon>
        <taxon>Dikarya</taxon>
        <taxon>Ascomycota</taxon>
        <taxon>Pezizomycotina</taxon>
        <taxon>Dothideomycetes</taxon>
        <taxon>Pleosporomycetidae</taxon>
        <taxon>Pleosporales</taxon>
        <taxon>Massarineae</taxon>
        <taxon>Didymosphaeriaceae</taxon>
        <taxon>Bimuria</taxon>
    </lineage>
</organism>
<keyword evidence="4" id="KW-1185">Reference proteome</keyword>
<dbReference type="GO" id="GO:0016491">
    <property type="term" value="F:oxidoreductase activity"/>
    <property type="evidence" value="ECO:0007669"/>
    <property type="project" value="UniProtKB-KW"/>
</dbReference>
<reference evidence="3" key="1">
    <citation type="journal article" date="2020" name="Stud. Mycol.">
        <title>101 Dothideomycetes genomes: a test case for predicting lifestyles and emergence of pathogens.</title>
        <authorList>
            <person name="Haridas S."/>
            <person name="Albert R."/>
            <person name="Binder M."/>
            <person name="Bloem J."/>
            <person name="Labutti K."/>
            <person name="Salamov A."/>
            <person name="Andreopoulos B."/>
            <person name="Baker S."/>
            <person name="Barry K."/>
            <person name="Bills G."/>
            <person name="Bluhm B."/>
            <person name="Cannon C."/>
            <person name="Castanera R."/>
            <person name="Culley D."/>
            <person name="Daum C."/>
            <person name="Ezra D."/>
            <person name="Gonzalez J."/>
            <person name="Henrissat B."/>
            <person name="Kuo A."/>
            <person name="Liang C."/>
            <person name="Lipzen A."/>
            <person name="Lutzoni F."/>
            <person name="Magnuson J."/>
            <person name="Mondo S."/>
            <person name="Nolan M."/>
            <person name="Ohm R."/>
            <person name="Pangilinan J."/>
            <person name="Park H.-J."/>
            <person name="Ramirez L."/>
            <person name="Alfaro M."/>
            <person name="Sun H."/>
            <person name="Tritt A."/>
            <person name="Yoshinaga Y."/>
            <person name="Zwiers L.-H."/>
            <person name="Turgeon B."/>
            <person name="Goodwin S."/>
            <person name="Spatafora J."/>
            <person name="Crous P."/>
            <person name="Grigoriev I."/>
        </authorList>
    </citation>
    <scope>NUCLEOTIDE SEQUENCE</scope>
    <source>
        <strain evidence="3">CBS 107.79</strain>
    </source>
</reference>
<dbReference type="InterPro" id="IPR036291">
    <property type="entry name" value="NAD(P)-bd_dom_sf"/>
</dbReference>
<evidence type="ECO:0000313" key="3">
    <source>
        <dbReference type="EMBL" id="KAF1975295.1"/>
    </source>
</evidence>
<accession>A0A6A5VDX2</accession>
<comment type="similarity">
    <text evidence="1">Belongs to the short-chain dehydrogenases/reductases (SDR) family.</text>
</comment>
<dbReference type="Proteomes" id="UP000800036">
    <property type="component" value="Unassembled WGS sequence"/>
</dbReference>
<protein>
    <submittedName>
        <fullName evidence="3">NAD(P)-binding protein</fullName>
    </submittedName>
</protein>
<evidence type="ECO:0000256" key="1">
    <source>
        <dbReference type="ARBA" id="ARBA00006484"/>
    </source>
</evidence>
<sequence length="281" mass="30452">MPTSNSAWGLPTTATTVAATFPESIKNRTILITGVNRSGLGYTTASAFDSQSPSTIIITGRSHAKLTESADALRTEYPSVTIKPLHLDLSSQASVREAAPTLLAWDDVPAIDIVVNNAGIMNLPSRTLSVDGVEMHFATNHILVGTNKRIVNMSSVATFVSPVRFSDLRWETPHRDIPEYFPFGAYGRSKTANILHAVGLNKAVGKKGLVSFAVHPGEIKTELHRSTDQKWLAKAMEARKQAGQGGRLPGQREGSGYALDQEAAEKLWKVSEELVGEKFAW</sequence>
<gene>
    <name evidence="3" type="ORF">BU23DRAFT_579300</name>
</gene>
<dbReference type="OrthoDB" id="191139at2759"/>
<dbReference type="SUPFAM" id="SSF51735">
    <property type="entry name" value="NAD(P)-binding Rossmann-fold domains"/>
    <property type="match status" value="1"/>
</dbReference>
<evidence type="ECO:0000256" key="2">
    <source>
        <dbReference type="ARBA" id="ARBA00023002"/>
    </source>
</evidence>
<dbReference type="Pfam" id="PF00106">
    <property type="entry name" value="adh_short"/>
    <property type="match status" value="1"/>
</dbReference>
<dbReference type="Gene3D" id="3.40.50.720">
    <property type="entry name" value="NAD(P)-binding Rossmann-like Domain"/>
    <property type="match status" value="1"/>
</dbReference>
<dbReference type="PRINTS" id="PR00081">
    <property type="entry name" value="GDHRDH"/>
</dbReference>
<dbReference type="EMBL" id="ML976671">
    <property type="protein sequence ID" value="KAF1975295.1"/>
    <property type="molecule type" value="Genomic_DNA"/>
</dbReference>
<dbReference type="PANTHER" id="PTHR24320">
    <property type="entry name" value="RETINOL DEHYDROGENASE"/>
    <property type="match status" value="1"/>
</dbReference>
<dbReference type="AlphaFoldDB" id="A0A6A5VDX2"/>
<proteinExistence type="inferred from homology"/>
<dbReference type="PANTHER" id="PTHR24320:SF283">
    <property type="entry name" value="RETINOL DEHYDROGENASE 11"/>
    <property type="match status" value="1"/>
</dbReference>